<dbReference type="InterPro" id="IPR047789">
    <property type="entry name" value="CU044_5270-like"/>
</dbReference>
<dbReference type="NCBIfam" id="NF038083">
    <property type="entry name" value="CU044_5270_fam"/>
    <property type="match status" value="1"/>
</dbReference>
<sequence length="332" mass="35276">MITAPPPEGAALDEAIRPIRRAVLDRTVHRRRRRSRWTFGAVGSVAAVTALATVIVGGNLTGTTDRVPVVGSHPQAATAAEVLHKAADETVLASDPTVGPGQYLEVSTKRESQGFFGDANEYSALVPYTVTVYRPADVSAEWTLVRASGEPTRFFPAASATEAAAEWKREGSPYPTETLHGAGGRFEGYSDWRPAHLTEMPRDPDELYTWVSEHATGSVSHEEAMTTLISDDLATGLVPADLRSAMYEVLAKIPGTTITHDAVTLDGRTGTAIGREEPNRDGEHSEIVIDPDTGAYLGSRTLTGSASRVLPKGTVLDSSAVTTSVVDSVPAD</sequence>
<evidence type="ECO:0000313" key="2">
    <source>
        <dbReference type="EMBL" id="KTR04716.1"/>
    </source>
</evidence>
<dbReference type="EMBL" id="LDQC01000060">
    <property type="protein sequence ID" value="KTR04716.1"/>
    <property type="molecule type" value="Genomic_DNA"/>
</dbReference>
<organism evidence="2 3">
    <name type="scientific">Curtobacterium luteum</name>
    <dbReference type="NCBI Taxonomy" id="33881"/>
    <lineage>
        <taxon>Bacteria</taxon>
        <taxon>Bacillati</taxon>
        <taxon>Actinomycetota</taxon>
        <taxon>Actinomycetes</taxon>
        <taxon>Micrococcales</taxon>
        <taxon>Microbacteriaceae</taxon>
        <taxon>Curtobacterium</taxon>
    </lineage>
</organism>
<evidence type="ECO:0008006" key="4">
    <source>
        <dbReference type="Google" id="ProtNLM"/>
    </source>
</evidence>
<feature type="transmembrane region" description="Helical" evidence="1">
    <location>
        <begin position="37"/>
        <end position="58"/>
    </location>
</feature>
<accession>A0A175RLZ8</accession>
<dbReference type="OrthoDB" id="3387554at2"/>
<keyword evidence="1" id="KW-0472">Membrane</keyword>
<name>A0A175RLZ8_9MICO</name>
<dbReference type="PATRIC" id="fig|33881.3.peg.2568"/>
<keyword evidence="1" id="KW-0812">Transmembrane</keyword>
<dbReference type="AlphaFoldDB" id="A0A175RLZ8"/>
<dbReference type="RefSeq" id="WP_058726131.1">
    <property type="nucleotide sequence ID" value="NZ_LDQC01000060.1"/>
</dbReference>
<evidence type="ECO:0000256" key="1">
    <source>
        <dbReference type="SAM" id="Phobius"/>
    </source>
</evidence>
<dbReference type="STRING" id="33881.NS184_10880"/>
<comment type="caution">
    <text evidence="2">The sequence shown here is derived from an EMBL/GenBank/DDBJ whole genome shotgun (WGS) entry which is preliminary data.</text>
</comment>
<proteinExistence type="predicted"/>
<dbReference type="Proteomes" id="UP000078252">
    <property type="component" value="Unassembled WGS sequence"/>
</dbReference>
<reference evidence="2 3" key="1">
    <citation type="journal article" date="2016" name="Front. Microbiol.">
        <title>Genomic Resource of Rice Seed Associated Bacteria.</title>
        <authorList>
            <person name="Midha S."/>
            <person name="Bansal K."/>
            <person name="Sharma S."/>
            <person name="Kumar N."/>
            <person name="Patil P.P."/>
            <person name="Chaudhry V."/>
            <person name="Patil P.B."/>
        </authorList>
    </citation>
    <scope>NUCLEOTIDE SEQUENCE [LARGE SCALE GENOMIC DNA]</scope>
    <source>
        <strain evidence="2 3">NS184</strain>
    </source>
</reference>
<evidence type="ECO:0000313" key="3">
    <source>
        <dbReference type="Proteomes" id="UP000078252"/>
    </source>
</evidence>
<gene>
    <name evidence="2" type="ORF">NS184_10880</name>
</gene>
<keyword evidence="1" id="KW-1133">Transmembrane helix</keyword>
<protein>
    <recommendedName>
        <fullName evidence="4">CU044_5270 family protein</fullName>
    </recommendedName>
</protein>